<dbReference type="EMBL" id="QKMR01000003">
    <property type="protein sequence ID" value="PYG89565.1"/>
    <property type="molecule type" value="Genomic_DNA"/>
</dbReference>
<dbReference type="InterPro" id="IPR036163">
    <property type="entry name" value="HMA_dom_sf"/>
</dbReference>
<feature type="domain" description="HMA" evidence="1">
    <location>
        <begin position="1"/>
        <end position="69"/>
    </location>
</feature>
<keyword evidence="3" id="KW-1185">Reference proteome</keyword>
<gene>
    <name evidence="2" type="ORF">LY28_00785</name>
</gene>
<evidence type="ECO:0000259" key="1">
    <source>
        <dbReference type="PROSITE" id="PS50846"/>
    </source>
</evidence>
<sequence>MKKVFKLKNLGCANCASKMEREINKLNGVKNATINFITQKLTFDSEEQNLDETTEAIKKIVKKIEPNCSLQVT</sequence>
<comment type="caution">
    <text evidence="2">The sequence shown here is derived from an EMBL/GenBank/DDBJ whole genome shotgun (WGS) entry which is preliminary data.</text>
</comment>
<dbReference type="SUPFAM" id="SSF55008">
    <property type="entry name" value="HMA, heavy metal-associated domain"/>
    <property type="match status" value="1"/>
</dbReference>
<dbReference type="Pfam" id="PF00403">
    <property type="entry name" value="HMA"/>
    <property type="match status" value="1"/>
</dbReference>
<dbReference type="OrthoDB" id="7068874at2"/>
<dbReference type="GO" id="GO:0046872">
    <property type="term" value="F:metal ion binding"/>
    <property type="evidence" value="ECO:0007669"/>
    <property type="project" value="InterPro"/>
</dbReference>
<accession>A0A318XQU1</accession>
<dbReference type="RefSeq" id="WP_110460851.1">
    <property type="nucleotide sequence ID" value="NZ_QKMR01000003.1"/>
</dbReference>
<proteinExistence type="predicted"/>
<dbReference type="Gene3D" id="3.30.70.100">
    <property type="match status" value="1"/>
</dbReference>
<evidence type="ECO:0000313" key="2">
    <source>
        <dbReference type="EMBL" id="PYG89565.1"/>
    </source>
</evidence>
<protein>
    <submittedName>
        <fullName evidence="2">Heavy-metal-associated domain-containing protein</fullName>
    </submittedName>
</protein>
<dbReference type="AlphaFoldDB" id="A0A318XQU1"/>
<dbReference type="Proteomes" id="UP000248132">
    <property type="component" value="Unassembled WGS sequence"/>
</dbReference>
<dbReference type="CDD" id="cd00371">
    <property type="entry name" value="HMA"/>
    <property type="match status" value="1"/>
</dbReference>
<dbReference type="PROSITE" id="PS50846">
    <property type="entry name" value="HMA_2"/>
    <property type="match status" value="1"/>
</dbReference>
<organism evidence="2 3">
    <name type="scientific">Ruminiclostridium sufflavum DSM 19573</name>
    <dbReference type="NCBI Taxonomy" id="1121337"/>
    <lineage>
        <taxon>Bacteria</taxon>
        <taxon>Bacillati</taxon>
        <taxon>Bacillota</taxon>
        <taxon>Clostridia</taxon>
        <taxon>Eubacteriales</taxon>
        <taxon>Oscillospiraceae</taxon>
        <taxon>Ruminiclostridium</taxon>
    </lineage>
</organism>
<dbReference type="InterPro" id="IPR006121">
    <property type="entry name" value="HMA_dom"/>
</dbReference>
<evidence type="ECO:0000313" key="3">
    <source>
        <dbReference type="Proteomes" id="UP000248132"/>
    </source>
</evidence>
<name>A0A318XQU1_9FIRM</name>
<reference evidence="2 3" key="1">
    <citation type="submission" date="2018-06" db="EMBL/GenBank/DDBJ databases">
        <title>Genomic Encyclopedia of Type Strains, Phase I: the one thousand microbial genomes (KMG-I) project.</title>
        <authorList>
            <person name="Kyrpides N."/>
        </authorList>
    </citation>
    <scope>NUCLEOTIDE SEQUENCE [LARGE SCALE GENOMIC DNA]</scope>
    <source>
        <strain evidence="2 3">DSM 19573</strain>
    </source>
</reference>